<feature type="transmembrane region" description="Helical" evidence="1">
    <location>
        <begin position="61"/>
        <end position="81"/>
    </location>
</feature>
<keyword evidence="1" id="KW-0472">Membrane</keyword>
<name>A0A6G8KZB4_9MICO</name>
<evidence type="ECO:0000256" key="1">
    <source>
        <dbReference type="SAM" id="Phobius"/>
    </source>
</evidence>
<proteinExistence type="predicted"/>
<dbReference type="Proteomes" id="UP000501518">
    <property type="component" value="Chromosome"/>
</dbReference>
<dbReference type="EMBL" id="CP035810">
    <property type="protein sequence ID" value="QIN29961.1"/>
    <property type="molecule type" value="Genomic_DNA"/>
</dbReference>
<feature type="transmembrane region" description="Helical" evidence="1">
    <location>
        <begin position="27"/>
        <end position="49"/>
    </location>
</feature>
<dbReference type="AlphaFoldDB" id="A0A6G8KZB4"/>
<feature type="transmembrane region" description="Helical" evidence="1">
    <location>
        <begin position="125"/>
        <end position="147"/>
    </location>
</feature>
<organism evidence="2 3">
    <name type="scientific">Brevibacterium luteolum</name>
    <dbReference type="NCBI Taxonomy" id="199591"/>
    <lineage>
        <taxon>Bacteria</taxon>
        <taxon>Bacillati</taxon>
        <taxon>Actinomycetota</taxon>
        <taxon>Actinomycetes</taxon>
        <taxon>Micrococcales</taxon>
        <taxon>Brevibacteriaceae</taxon>
        <taxon>Brevibacterium</taxon>
    </lineage>
</organism>
<protein>
    <submittedName>
        <fullName evidence="2">DUF3267 domain-containing protein</fullName>
    </submittedName>
</protein>
<dbReference type="RefSeq" id="WP_165884336.1">
    <property type="nucleotide sequence ID" value="NZ_CP035810.1"/>
</dbReference>
<reference evidence="2 3" key="1">
    <citation type="submission" date="2019-02" db="EMBL/GenBank/DDBJ databases">
        <title>Complete Genome Sequence and Methylome Analysis of Brevibacterium luteolum NEB1784.</title>
        <authorList>
            <person name="Fomenkov A."/>
            <person name="Roberts R.J."/>
        </authorList>
    </citation>
    <scope>NUCLEOTIDE SEQUENCE [LARGE SCALE GENOMIC DNA]</scope>
    <source>
        <strain evidence="2 3">NEB1784</strain>
    </source>
</reference>
<sequence>MRALSAPDHQPPDAAARQWIPGRTAAALINIIGALVVPAGLVFYFFLWARGRAAGGGSFDMAQLLLGIAVTLALIAILLGIHEAMHAVTMRVFGARPQVGLTRIGGMIPAVYCIAPGARFSKPQYLAIALAPLVVIGGGCALIIAVVPSSGWLVLPAAVHLAGCVGDVVLAGAALRQPPETLIEELPAGLQFSS</sequence>
<dbReference type="InterPro" id="IPR021683">
    <property type="entry name" value="DUF3267"/>
</dbReference>
<evidence type="ECO:0000313" key="3">
    <source>
        <dbReference type="Proteomes" id="UP000501518"/>
    </source>
</evidence>
<keyword evidence="1" id="KW-1133">Transmembrane helix</keyword>
<dbReference type="Pfam" id="PF11667">
    <property type="entry name" value="DUF3267"/>
    <property type="match status" value="1"/>
</dbReference>
<dbReference type="KEGG" id="blut:EW640_12270"/>
<gene>
    <name evidence="2" type="ORF">EW640_12270</name>
</gene>
<accession>A0A6G8KZB4</accession>
<feature type="transmembrane region" description="Helical" evidence="1">
    <location>
        <begin position="153"/>
        <end position="175"/>
    </location>
</feature>
<keyword evidence="1" id="KW-0812">Transmembrane</keyword>
<evidence type="ECO:0000313" key="2">
    <source>
        <dbReference type="EMBL" id="QIN29961.1"/>
    </source>
</evidence>